<dbReference type="AlphaFoldDB" id="A0A540WA34"/>
<accession>A0A540WA34</accession>
<reference evidence="6 7" key="1">
    <citation type="submission" date="2019-06" db="EMBL/GenBank/DDBJ databases">
        <title>Description of Kitasatospora acidophila sp. nov. isolated from pine grove soil, and reclassification of Streptomyces novaecaesareae to Kitasatospora novaeceasareae comb. nov.</title>
        <authorList>
            <person name="Kim M.J."/>
        </authorList>
    </citation>
    <scope>NUCLEOTIDE SEQUENCE [LARGE SCALE GENOMIC DNA]</scope>
    <source>
        <strain evidence="6 7">MMS16-CNU292</strain>
    </source>
</reference>
<evidence type="ECO:0000256" key="4">
    <source>
        <dbReference type="ARBA" id="ARBA00022840"/>
    </source>
</evidence>
<dbReference type="InterPro" id="IPR040999">
    <property type="entry name" value="Mak_N_cap"/>
</dbReference>
<evidence type="ECO:0000256" key="1">
    <source>
        <dbReference type="ARBA" id="ARBA00022679"/>
    </source>
</evidence>
<dbReference type="GO" id="GO:0016301">
    <property type="term" value="F:kinase activity"/>
    <property type="evidence" value="ECO:0007669"/>
    <property type="project" value="UniProtKB-KW"/>
</dbReference>
<feature type="domain" description="Maltokinase N-terminal cap" evidence="5">
    <location>
        <begin position="20"/>
        <end position="108"/>
    </location>
</feature>
<keyword evidence="4" id="KW-0067">ATP-binding</keyword>
<proteinExistence type="predicted"/>
<evidence type="ECO:0000256" key="3">
    <source>
        <dbReference type="ARBA" id="ARBA00022777"/>
    </source>
</evidence>
<sequence>MAIIHQTSMEPTKLELLTDWLPKQSWYLAGAGAPVLAKAGGFRLDDPAGEIGIEFVVVVDTAGAEPVAYLVPMGYRGEPLDGVPEAALVGTSEHGVLGTRWLYDGAHDPVVQAQLRALLNGAAVPQDQDEDDTPDLTVAVHGTADAQEFELRLTRVLRAGEAAGDAAQLVAEWTWPDGSTGRGVFATAVR</sequence>
<dbReference type="Pfam" id="PF18085">
    <property type="entry name" value="Mak_N_cap"/>
    <property type="match status" value="1"/>
</dbReference>
<evidence type="ECO:0000313" key="7">
    <source>
        <dbReference type="Proteomes" id="UP000319103"/>
    </source>
</evidence>
<gene>
    <name evidence="6" type="ORF">E6W39_31265</name>
</gene>
<protein>
    <submittedName>
        <fullName evidence="6">1,4-alpha-glucan branching protein</fullName>
    </submittedName>
</protein>
<dbReference type="RefSeq" id="WP_141636341.1">
    <property type="nucleotide sequence ID" value="NZ_VIGB01000003.1"/>
</dbReference>
<keyword evidence="3" id="KW-0418">Kinase</keyword>
<keyword evidence="7" id="KW-1185">Reference proteome</keyword>
<evidence type="ECO:0000313" key="6">
    <source>
        <dbReference type="EMBL" id="TQF05891.1"/>
    </source>
</evidence>
<keyword evidence="1" id="KW-0808">Transferase</keyword>
<organism evidence="6 7">
    <name type="scientific">Kitasatospora acidiphila</name>
    <dbReference type="NCBI Taxonomy" id="2567942"/>
    <lineage>
        <taxon>Bacteria</taxon>
        <taxon>Bacillati</taxon>
        <taxon>Actinomycetota</taxon>
        <taxon>Actinomycetes</taxon>
        <taxon>Kitasatosporales</taxon>
        <taxon>Streptomycetaceae</taxon>
        <taxon>Kitasatospora</taxon>
    </lineage>
</organism>
<dbReference type="Proteomes" id="UP000319103">
    <property type="component" value="Unassembled WGS sequence"/>
</dbReference>
<dbReference type="OrthoDB" id="3787729at2"/>
<evidence type="ECO:0000256" key="2">
    <source>
        <dbReference type="ARBA" id="ARBA00022741"/>
    </source>
</evidence>
<evidence type="ECO:0000259" key="5">
    <source>
        <dbReference type="Pfam" id="PF18085"/>
    </source>
</evidence>
<comment type="caution">
    <text evidence="6">The sequence shown here is derived from an EMBL/GenBank/DDBJ whole genome shotgun (WGS) entry which is preliminary data.</text>
</comment>
<name>A0A540WA34_9ACTN</name>
<keyword evidence="2" id="KW-0547">Nucleotide-binding</keyword>
<dbReference type="EMBL" id="VIGB01000003">
    <property type="protein sequence ID" value="TQF05891.1"/>
    <property type="molecule type" value="Genomic_DNA"/>
</dbReference>
<dbReference type="GO" id="GO:0005524">
    <property type="term" value="F:ATP binding"/>
    <property type="evidence" value="ECO:0007669"/>
    <property type="project" value="UniProtKB-KW"/>
</dbReference>